<protein>
    <submittedName>
        <fullName evidence="4">Thiamine phosphate synthase</fullName>
    </submittedName>
</protein>
<dbReference type="InterPro" id="IPR022998">
    <property type="entry name" value="ThiamineP_synth_TenI"/>
</dbReference>
<dbReference type="SUPFAM" id="SSF51391">
    <property type="entry name" value="Thiamin phosphate synthase"/>
    <property type="match status" value="1"/>
</dbReference>
<name>A0ABZ3HCD0_9BACT</name>
<dbReference type="Pfam" id="PF02581">
    <property type="entry name" value="TMP-TENI"/>
    <property type="match status" value="1"/>
</dbReference>
<dbReference type="InterPro" id="IPR036206">
    <property type="entry name" value="ThiamineP_synth_sf"/>
</dbReference>
<evidence type="ECO:0000256" key="1">
    <source>
        <dbReference type="ARBA" id="ARBA00004948"/>
    </source>
</evidence>
<evidence type="ECO:0000259" key="3">
    <source>
        <dbReference type="Pfam" id="PF02581"/>
    </source>
</evidence>
<dbReference type="Proteomes" id="UP001447842">
    <property type="component" value="Chromosome"/>
</dbReference>
<dbReference type="PANTHER" id="PTHR20857">
    <property type="entry name" value="THIAMINE-PHOSPHATE PYROPHOSPHORYLASE"/>
    <property type="match status" value="1"/>
</dbReference>
<evidence type="ECO:0000313" key="4">
    <source>
        <dbReference type="EMBL" id="XAU15954.1"/>
    </source>
</evidence>
<dbReference type="EMBL" id="CP147920">
    <property type="protein sequence ID" value="XAU15954.1"/>
    <property type="molecule type" value="Genomic_DNA"/>
</dbReference>
<dbReference type="PANTHER" id="PTHR20857:SF15">
    <property type="entry name" value="THIAMINE-PHOSPHATE SYNTHASE"/>
    <property type="match status" value="1"/>
</dbReference>
<gene>
    <name evidence="4" type="ORF">WCY31_04430</name>
</gene>
<reference evidence="4 5" key="1">
    <citation type="submission" date="2024-03" db="EMBL/GenBank/DDBJ databases">
        <title>Sulfurimonas sp. HSL3-1.</title>
        <authorList>
            <person name="Wang S."/>
        </authorList>
    </citation>
    <scope>NUCLEOTIDE SEQUENCE [LARGE SCALE GENOMIC DNA]</scope>
    <source>
        <strain evidence="4 5">HSL3-1</strain>
    </source>
</reference>
<dbReference type="InterPro" id="IPR013785">
    <property type="entry name" value="Aldolase_TIM"/>
</dbReference>
<evidence type="ECO:0000256" key="2">
    <source>
        <dbReference type="ARBA" id="ARBA00022977"/>
    </source>
</evidence>
<feature type="domain" description="Thiamine phosphate synthase/TenI" evidence="3">
    <location>
        <begin position="6"/>
        <end position="181"/>
    </location>
</feature>
<proteinExistence type="predicted"/>
<accession>A0ABZ3HCD0</accession>
<keyword evidence="2" id="KW-0784">Thiamine biosynthesis</keyword>
<keyword evidence="5" id="KW-1185">Reference proteome</keyword>
<organism evidence="4 5">
    <name type="scientific">Sulfurimonas diazotrophicus</name>
    <dbReference type="NCBI Taxonomy" id="3131939"/>
    <lineage>
        <taxon>Bacteria</taxon>
        <taxon>Pseudomonadati</taxon>
        <taxon>Campylobacterota</taxon>
        <taxon>Epsilonproteobacteria</taxon>
        <taxon>Campylobacterales</taxon>
        <taxon>Sulfurimonadaceae</taxon>
        <taxon>Sulfurimonas</taxon>
    </lineage>
</organism>
<dbReference type="Gene3D" id="3.20.20.70">
    <property type="entry name" value="Aldolase class I"/>
    <property type="match status" value="1"/>
</dbReference>
<dbReference type="RefSeq" id="WP_345973328.1">
    <property type="nucleotide sequence ID" value="NZ_CP147920.1"/>
</dbReference>
<dbReference type="CDD" id="cd00564">
    <property type="entry name" value="TMP_TenI"/>
    <property type="match status" value="1"/>
</dbReference>
<sequence length="194" mass="20262">MAFFAYLITDGSYACTTPGAFAKHLGELFAAQKIDYALYRDKSNPDYERFASVFVDECHMHGIKAMLHRDAALAVALGADGVHLTSTQFDAVAGAKAQGLFTVVSTHSAVEAMHAAAEGADAITYSPIFESPGKGAPKGLEDLNETAGKIDLPVIALGGIVSPAQISAVHAAGAAGFASIRYFINSAKESFCSK</sequence>
<evidence type="ECO:0000313" key="5">
    <source>
        <dbReference type="Proteomes" id="UP001447842"/>
    </source>
</evidence>
<comment type="pathway">
    <text evidence="1">Cofactor biosynthesis; thiamine diphosphate biosynthesis.</text>
</comment>